<proteinExistence type="predicted"/>
<reference evidence="1" key="1">
    <citation type="submission" date="2022-02" db="EMBL/GenBank/DDBJ databases">
        <title>Plant Genome Project.</title>
        <authorList>
            <person name="Zhang R.-G."/>
        </authorList>
    </citation>
    <scope>NUCLEOTIDE SEQUENCE</scope>
    <source>
        <strain evidence="1">AT1</strain>
    </source>
</reference>
<protein>
    <submittedName>
        <fullName evidence="1">Uncharacterized protein</fullName>
    </submittedName>
</protein>
<comment type="caution">
    <text evidence="1">The sequence shown here is derived from an EMBL/GenBank/DDBJ whole genome shotgun (WGS) entry which is preliminary data.</text>
</comment>
<gene>
    <name evidence="1" type="ORF">RHMOL_Rhmol08G0227000</name>
</gene>
<name>A0ACC0MRE9_RHOML</name>
<organism evidence="1 2">
    <name type="scientific">Rhododendron molle</name>
    <name type="common">Chinese azalea</name>
    <name type="synonym">Azalea mollis</name>
    <dbReference type="NCBI Taxonomy" id="49168"/>
    <lineage>
        <taxon>Eukaryota</taxon>
        <taxon>Viridiplantae</taxon>
        <taxon>Streptophyta</taxon>
        <taxon>Embryophyta</taxon>
        <taxon>Tracheophyta</taxon>
        <taxon>Spermatophyta</taxon>
        <taxon>Magnoliopsida</taxon>
        <taxon>eudicotyledons</taxon>
        <taxon>Gunneridae</taxon>
        <taxon>Pentapetalae</taxon>
        <taxon>asterids</taxon>
        <taxon>Ericales</taxon>
        <taxon>Ericaceae</taxon>
        <taxon>Ericoideae</taxon>
        <taxon>Rhodoreae</taxon>
        <taxon>Rhododendron</taxon>
    </lineage>
</organism>
<accession>A0ACC0MRE9</accession>
<keyword evidence="2" id="KW-1185">Reference proteome</keyword>
<sequence length="351" mass="39605">MTIHTTDATTIRRLISPNSCDLTPMSAALSQSNTEGLHLFEFLVEGIMAAYASALHNVTLAGPTLFGQVINTAADIAGHSISNINSRCDTLQCGKDNTSKQARLQILSGKVHKLFPPRFNFCNEINCPISLGRYDTSQSDKFKFFKRVRLQRLSGNVSKLFPSRIKASNATSLPISLGRCDTSQSDKYNFFKQARLQILSGKVHKLFWPRSKVSNEIKFPTSFGRHDRLQFSILNSFKQLKRSTGESDKPIESTLFVLKFQDERYGDSDLDSLIAENFPSMEQPDRSRFSRVFNIQMLEGSFQSFLQFFISRTTSFLRNLTESSTFTNLMQSLSNSFSRLLSPEKLGVLVR</sequence>
<evidence type="ECO:0000313" key="2">
    <source>
        <dbReference type="Proteomes" id="UP001062846"/>
    </source>
</evidence>
<evidence type="ECO:0000313" key="1">
    <source>
        <dbReference type="EMBL" id="KAI8543545.1"/>
    </source>
</evidence>
<dbReference type="Proteomes" id="UP001062846">
    <property type="component" value="Chromosome 8"/>
</dbReference>
<dbReference type="EMBL" id="CM046395">
    <property type="protein sequence ID" value="KAI8543545.1"/>
    <property type="molecule type" value="Genomic_DNA"/>
</dbReference>